<feature type="compositionally biased region" description="Acidic residues" evidence="1">
    <location>
        <begin position="149"/>
        <end position="166"/>
    </location>
</feature>
<feature type="region of interest" description="Disordered" evidence="1">
    <location>
        <begin position="146"/>
        <end position="166"/>
    </location>
</feature>
<sequence length="263" mass="29925">MKNILTILYDASATLQDVHNDLATSATNLESDYVVGNIKYAIEQLSKVLVAAERSEEPVKEKKETLEEFIQRVADSYEFAHETIKDMWVVSFGMAVQTLESRRGYAGCHIPTVEGILEGRLSVSSSLITFTEGGNEFLFEKNDNVASAEVEENDNEEDNEDRWEEEESPCDNCGCVAFCRDEMTLLDYIQSQDDSATNGILLHLQLIEDELQYKREFSTEDYALVRYYLKQNPNTSVHEVDALSDRGLHLAWNAHMYLIGKIR</sequence>
<accession>M4HNI2</accession>
<keyword evidence="3" id="KW-1185">Reference proteome</keyword>
<dbReference type="RefSeq" id="YP_007676916.1">
    <property type="nucleotide sequence ID" value="NC_020873.1"/>
</dbReference>
<dbReference type="GeneID" id="15041775"/>
<dbReference type="OrthoDB" id="9566at10239"/>
<evidence type="ECO:0000313" key="2">
    <source>
        <dbReference type="EMBL" id="AFQ96326.1"/>
    </source>
</evidence>
<reference evidence="2 3" key="1">
    <citation type="journal article" date="2013" name="Virol. J.">
        <title>Genome sequence and analysis of a broad-host range lytic bacteriophage that infects the Bacillus cereus group.</title>
        <authorList>
            <person name="El-Arabi T.F."/>
            <person name="Griffiths M.W."/>
            <person name="She Y.M."/>
            <person name="Villegas A."/>
            <person name="Lingohr E.J."/>
            <person name="Kropinski A.M."/>
        </authorList>
    </citation>
    <scope>NUCLEOTIDE SEQUENCE [LARGE SCALE GENOMIC DNA]</scope>
</reference>
<gene>
    <name evidence="2" type="primary">orf018</name>
</gene>
<proteinExistence type="predicted"/>
<organism evidence="2 3">
    <name type="scientific">Bacillus phage vB_BceM_Bc431v3</name>
    <dbReference type="NCBI Taxonomy" id="1195072"/>
    <lineage>
        <taxon>Viruses</taxon>
        <taxon>Duplodnaviria</taxon>
        <taxon>Heunggongvirae</taxon>
        <taxon>Uroviricota</taxon>
        <taxon>Caudoviricetes</taxon>
        <taxon>Herelleviridae</taxon>
        <taxon>Bastillevirinae</taxon>
        <taxon>Caeruleovirus</taxon>
        <taxon>Caeruleovirus Bc431</taxon>
    </lineage>
</organism>
<dbReference type="EMBL" id="JX094431">
    <property type="protein sequence ID" value="AFQ96326.1"/>
    <property type="molecule type" value="Genomic_DNA"/>
</dbReference>
<protein>
    <submittedName>
        <fullName evidence="2">Uncharacterized protein</fullName>
    </submittedName>
</protein>
<name>M4HNI2_9CAUD</name>
<dbReference type="KEGG" id="vg:15041775"/>
<dbReference type="Proteomes" id="UP000011865">
    <property type="component" value="Segment"/>
</dbReference>
<evidence type="ECO:0000256" key="1">
    <source>
        <dbReference type="SAM" id="MobiDB-lite"/>
    </source>
</evidence>
<evidence type="ECO:0000313" key="3">
    <source>
        <dbReference type="Proteomes" id="UP000011865"/>
    </source>
</evidence>